<reference evidence="2 3" key="1">
    <citation type="submission" date="2021-01" db="EMBL/GenBank/DDBJ databases">
        <title>Whole genome shotgun sequence of Actinoplanes couchii NBRC 106145.</title>
        <authorList>
            <person name="Komaki H."/>
            <person name="Tamura T."/>
        </authorList>
    </citation>
    <scope>NUCLEOTIDE SEQUENCE [LARGE SCALE GENOMIC DNA]</scope>
    <source>
        <strain evidence="2 3">NBRC 106145</strain>
    </source>
</reference>
<protein>
    <submittedName>
        <fullName evidence="2">Uncharacterized protein</fullName>
    </submittedName>
</protein>
<organism evidence="2 3">
    <name type="scientific">Actinoplanes couchii</name>
    <dbReference type="NCBI Taxonomy" id="403638"/>
    <lineage>
        <taxon>Bacteria</taxon>
        <taxon>Bacillati</taxon>
        <taxon>Actinomycetota</taxon>
        <taxon>Actinomycetes</taxon>
        <taxon>Micromonosporales</taxon>
        <taxon>Micromonosporaceae</taxon>
        <taxon>Actinoplanes</taxon>
    </lineage>
</organism>
<keyword evidence="3" id="KW-1185">Reference proteome</keyword>
<keyword evidence="1" id="KW-0812">Transmembrane</keyword>
<evidence type="ECO:0000313" key="2">
    <source>
        <dbReference type="EMBL" id="GID60863.1"/>
    </source>
</evidence>
<sequence>MAGTLLAVVAAVLLSPLLMARAASGDLPWVQLANVGQAYGGASALLSAAALCGVVASLLFHRRQVHQELAEMDRQQHLELIKLALDNPEFLEVLDPKTASTPHARQELFINLMMMYWLAVWELGVVDETELRAMVADLFSSEISRSWWARVGRIWIDTRNNRERRRFVSIVSGEFTRAQLSPPFTPPKTTSSRHELELIAIVALAGGLLIAFARSARRPRR</sequence>
<feature type="transmembrane region" description="Helical" evidence="1">
    <location>
        <begin position="198"/>
        <end position="216"/>
    </location>
</feature>
<keyword evidence="1" id="KW-0472">Membrane</keyword>
<proteinExistence type="predicted"/>
<comment type="caution">
    <text evidence="2">The sequence shown here is derived from an EMBL/GenBank/DDBJ whole genome shotgun (WGS) entry which is preliminary data.</text>
</comment>
<dbReference type="Pfam" id="PF19560">
    <property type="entry name" value="DUF6082"/>
    <property type="match status" value="1"/>
</dbReference>
<gene>
    <name evidence="2" type="ORF">Aco03nite_092670</name>
</gene>
<dbReference type="InterPro" id="IPR045728">
    <property type="entry name" value="DUF6082"/>
</dbReference>
<name>A0ABQ3XQU3_9ACTN</name>
<feature type="transmembrane region" description="Helical" evidence="1">
    <location>
        <begin position="108"/>
        <end position="126"/>
    </location>
</feature>
<accession>A0ABQ3XQU3</accession>
<keyword evidence="1" id="KW-1133">Transmembrane helix</keyword>
<evidence type="ECO:0000313" key="3">
    <source>
        <dbReference type="Proteomes" id="UP000612282"/>
    </source>
</evidence>
<dbReference type="EMBL" id="BOMG01000115">
    <property type="protein sequence ID" value="GID60863.1"/>
    <property type="molecule type" value="Genomic_DNA"/>
</dbReference>
<dbReference type="Proteomes" id="UP000612282">
    <property type="component" value="Unassembled WGS sequence"/>
</dbReference>
<evidence type="ECO:0000256" key="1">
    <source>
        <dbReference type="SAM" id="Phobius"/>
    </source>
</evidence>
<feature type="transmembrane region" description="Helical" evidence="1">
    <location>
        <begin position="38"/>
        <end position="60"/>
    </location>
</feature>